<evidence type="ECO:0000256" key="2">
    <source>
        <dbReference type="SAM" id="SignalP"/>
    </source>
</evidence>
<protein>
    <submittedName>
        <fullName evidence="3">Uncharacterized protein</fullName>
    </submittedName>
</protein>
<feature type="chain" id="PRO_5043373843" evidence="2">
    <location>
        <begin position="21"/>
        <end position="346"/>
    </location>
</feature>
<feature type="region of interest" description="Disordered" evidence="1">
    <location>
        <begin position="258"/>
        <end position="346"/>
    </location>
</feature>
<feature type="compositionally biased region" description="Basic and acidic residues" evidence="1">
    <location>
        <begin position="155"/>
        <end position="175"/>
    </location>
</feature>
<keyword evidence="2" id="KW-0732">Signal</keyword>
<dbReference type="Pfam" id="PF01391">
    <property type="entry name" value="Collagen"/>
    <property type="match status" value="2"/>
</dbReference>
<dbReference type="Proteomes" id="UP001488805">
    <property type="component" value="Unassembled WGS sequence"/>
</dbReference>
<dbReference type="GO" id="GO:0006910">
    <property type="term" value="P:phagocytosis, recognition"/>
    <property type="evidence" value="ECO:0007669"/>
    <property type="project" value="TreeGrafter"/>
</dbReference>
<keyword evidence="4" id="KW-1185">Reference proteome</keyword>
<feature type="region of interest" description="Disordered" evidence="1">
    <location>
        <begin position="146"/>
        <end position="215"/>
    </location>
</feature>
<dbReference type="GO" id="GO:0031012">
    <property type="term" value="C:extracellular matrix"/>
    <property type="evidence" value="ECO:0007669"/>
    <property type="project" value="TreeGrafter"/>
</dbReference>
<dbReference type="InterPro" id="IPR050149">
    <property type="entry name" value="Collagen_superfamily"/>
</dbReference>
<dbReference type="PANTHER" id="PTHR24023">
    <property type="entry name" value="COLLAGEN ALPHA"/>
    <property type="match status" value="1"/>
</dbReference>
<sequence>MEKIAQRIGFLLCFARVSKACLDPLVSQDCQASQAMGCLQAEGLAGPRVLVEAQVYLALLELREERAPLVGQDLRALLDPQVNEEMKDPRANPGFQGLRVSKETKDLQGNQGPWDYPGSKGYPVPRVITVCSVHLGYKVLQGSPALVESQGSQESRVRGGRSERQDFQGPRDPKGDPGIPGERGVQGERGRAGDSGQIGPLGHKGDPGPPGHLETVNLLGDASFMEELKMFIRKEVLRVFEEKLSSTAVQQKTPAGILASQIHGPPGPPGKDGLPGTPGEPGPPGTHGYRGQKGERGQLGLGLPGDTGSTGPPGPPGITTQGPPGSPGPRGPHGTCDSSDCLLPPL</sequence>
<organism evidence="3 4">
    <name type="scientific">Zoarces viviparus</name>
    <name type="common">Viviparous eelpout</name>
    <name type="synonym">Blennius viviparus</name>
    <dbReference type="NCBI Taxonomy" id="48416"/>
    <lineage>
        <taxon>Eukaryota</taxon>
        <taxon>Metazoa</taxon>
        <taxon>Chordata</taxon>
        <taxon>Craniata</taxon>
        <taxon>Vertebrata</taxon>
        <taxon>Euteleostomi</taxon>
        <taxon>Actinopterygii</taxon>
        <taxon>Neopterygii</taxon>
        <taxon>Teleostei</taxon>
        <taxon>Neoteleostei</taxon>
        <taxon>Acanthomorphata</taxon>
        <taxon>Eupercaria</taxon>
        <taxon>Perciformes</taxon>
        <taxon>Cottioidei</taxon>
        <taxon>Zoarcales</taxon>
        <taxon>Zoarcidae</taxon>
        <taxon>Zoarcinae</taxon>
        <taxon>Zoarces</taxon>
    </lineage>
</organism>
<feature type="signal peptide" evidence="2">
    <location>
        <begin position="1"/>
        <end position="20"/>
    </location>
</feature>
<dbReference type="EMBL" id="JBCEZU010000002">
    <property type="protein sequence ID" value="KAK9541681.1"/>
    <property type="molecule type" value="Genomic_DNA"/>
</dbReference>
<evidence type="ECO:0000256" key="1">
    <source>
        <dbReference type="SAM" id="MobiDB-lite"/>
    </source>
</evidence>
<dbReference type="PANTHER" id="PTHR24023:SF910">
    <property type="entry name" value="COLLECTIN-12"/>
    <property type="match status" value="1"/>
</dbReference>
<evidence type="ECO:0000313" key="3">
    <source>
        <dbReference type="EMBL" id="KAK9541681.1"/>
    </source>
</evidence>
<gene>
    <name evidence="3" type="ORF">VZT92_001705</name>
</gene>
<reference evidence="3 4" key="1">
    <citation type="journal article" date="2024" name="Genome Biol. Evol.">
        <title>Chromosome-level genome assembly of the viviparous eelpout Zoarces viviparus.</title>
        <authorList>
            <person name="Fuhrmann N."/>
            <person name="Brasseur M.V."/>
            <person name="Bakowski C.E."/>
            <person name="Podsiadlowski L."/>
            <person name="Prost S."/>
            <person name="Krehenwinkel H."/>
            <person name="Mayer C."/>
        </authorList>
    </citation>
    <scope>NUCLEOTIDE SEQUENCE [LARGE SCALE GENOMIC DNA]</scope>
    <source>
        <strain evidence="3">NO-MEL_2022_Ind0_liver</strain>
    </source>
</reference>
<proteinExistence type="predicted"/>
<dbReference type="GO" id="GO:0030169">
    <property type="term" value="F:low-density lipoprotein particle binding"/>
    <property type="evidence" value="ECO:0007669"/>
    <property type="project" value="TreeGrafter"/>
</dbReference>
<evidence type="ECO:0000313" key="4">
    <source>
        <dbReference type="Proteomes" id="UP001488805"/>
    </source>
</evidence>
<dbReference type="GO" id="GO:0005615">
    <property type="term" value="C:extracellular space"/>
    <property type="evidence" value="ECO:0007669"/>
    <property type="project" value="TreeGrafter"/>
</dbReference>
<comment type="caution">
    <text evidence="3">The sequence shown here is derived from an EMBL/GenBank/DDBJ whole genome shotgun (WGS) entry which is preliminary data.</text>
</comment>
<name>A0AAW1G407_ZOAVI</name>
<dbReference type="InterPro" id="IPR008160">
    <property type="entry name" value="Collagen"/>
</dbReference>
<accession>A0AAW1G407</accession>
<dbReference type="GO" id="GO:0038187">
    <property type="term" value="F:pattern recognition receptor activity"/>
    <property type="evidence" value="ECO:0007669"/>
    <property type="project" value="TreeGrafter"/>
</dbReference>
<dbReference type="AlphaFoldDB" id="A0AAW1G407"/>